<evidence type="ECO:0000256" key="1">
    <source>
        <dbReference type="SAM" id="Coils"/>
    </source>
</evidence>
<keyword evidence="3" id="KW-0812">Transmembrane</keyword>
<feature type="region of interest" description="Disordered" evidence="2">
    <location>
        <begin position="179"/>
        <end position="206"/>
    </location>
</feature>
<protein>
    <recommendedName>
        <fullName evidence="4">Putative T7SS secretion signal domain-containing protein</fullName>
    </recommendedName>
</protein>
<dbReference type="RefSeq" id="WP_070010106.1">
    <property type="nucleotide sequence ID" value="NZ_LJGS01000038.1"/>
</dbReference>
<sequence length="447" mass="46656">MGDDWSGLGWNPTPGHPRLATNLAKHLKGTADVLKDTHDLLDSLRKESSHWKGKARENFVDKIADLPKYLADAKDSLRGASKEIQSWSDSLQGMKTKAADYEAEAKKARKEEDAAQAKYDAARKNPDLQLAGQTFSTKGELDSAQQRLDTANNDVQSAWNRLDRAQTELQELIDAAEKLERSHSDTAQDHADQIRKHAEDHAPDGGVWSKISDWWDKHGGDVLTVAATIAGIAAIFVPVLAPVAIGLSLAAAGQHARQYAKSGKDMWPPTSKNMSEWATLGGDVLGAVPGVGPAVKGAKAAIATARGANAAKLVGTGMKNVRGIVAAGEAAKGATGVSRAVHAVRNGAVHFKEYSKAADPLNPVFAHTVEKGAAALGASSNAAGTAAEVSQAVVTGALGAPTAATLWDSSDSTADLAVKGTMGNNVLVGTGMAAEPLERISAVARAL</sequence>
<name>A0A1E7JSA6_9ACTN</name>
<dbReference type="InterPro" id="IPR049082">
    <property type="entry name" value="T7SS_signal"/>
</dbReference>
<keyword evidence="1" id="KW-0175">Coiled coil</keyword>
<evidence type="ECO:0000313" key="6">
    <source>
        <dbReference type="Proteomes" id="UP000176087"/>
    </source>
</evidence>
<feature type="transmembrane region" description="Helical" evidence="3">
    <location>
        <begin position="229"/>
        <end position="252"/>
    </location>
</feature>
<feature type="coiled-coil region" evidence="1">
    <location>
        <begin position="84"/>
        <end position="125"/>
    </location>
</feature>
<dbReference type="PATRIC" id="fig|933944.5.peg.1756"/>
<gene>
    <name evidence="5" type="ORF">AN215_04525</name>
</gene>
<evidence type="ECO:0000256" key="2">
    <source>
        <dbReference type="SAM" id="MobiDB-lite"/>
    </source>
</evidence>
<evidence type="ECO:0000259" key="4">
    <source>
        <dbReference type="Pfam" id="PF21725"/>
    </source>
</evidence>
<dbReference type="EMBL" id="LJGT01000037">
    <property type="protein sequence ID" value="OEU91769.1"/>
    <property type="molecule type" value="Genomic_DNA"/>
</dbReference>
<dbReference type="OrthoDB" id="3831541at2"/>
<proteinExistence type="predicted"/>
<dbReference type="AlphaFoldDB" id="A0A1E7JSA6"/>
<feature type="compositionally biased region" description="Basic and acidic residues" evidence="2">
    <location>
        <begin position="179"/>
        <end position="203"/>
    </location>
</feature>
<evidence type="ECO:0000313" key="5">
    <source>
        <dbReference type="EMBL" id="OEU91769.1"/>
    </source>
</evidence>
<keyword evidence="6" id="KW-1185">Reference proteome</keyword>
<reference evidence="5 6" key="1">
    <citation type="journal article" date="2016" name="Front. Microbiol.">
        <title>Comparative Genomics Analysis of Streptomyces Species Reveals Their Adaptation to the Marine Environment and Their Diversity at the Genomic Level.</title>
        <authorList>
            <person name="Tian X."/>
            <person name="Zhang Z."/>
            <person name="Yang T."/>
            <person name="Chen M."/>
            <person name="Li J."/>
            <person name="Chen F."/>
            <person name="Yang J."/>
            <person name="Li W."/>
            <person name="Zhang B."/>
            <person name="Zhang Z."/>
            <person name="Wu J."/>
            <person name="Zhang C."/>
            <person name="Long L."/>
            <person name="Xiao J."/>
        </authorList>
    </citation>
    <scope>NUCLEOTIDE SEQUENCE [LARGE SCALE GENOMIC DNA]</scope>
    <source>
        <strain evidence="5 6">SCSIO 10390</strain>
    </source>
</reference>
<evidence type="ECO:0000256" key="3">
    <source>
        <dbReference type="SAM" id="Phobius"/>
    </source>
</evidence>
<dbReference type="STRING" id="933944.AN215_04525"/>
<dbReference type="Pfam" id="PF21725">
    <property type="entry name" value="T7SS_signal"/>
    <property type="match status" value="1"/>
</dbReference>
<dbReference type="Gene3D" id="1.10.287.1490">
    <property type="match status" value="1"/>
</dbReference>
<keyword evidence="3" id="KW-0472">Membrane</keyword>
<feature type="domain" description="Putative T7SS secretion signal" evidence="4">
    <location>
        <begin position="15"/>
        <end position="177"/>
    </location>
</feature>
<accession>A0A1E7JSA6</accession>
<organism evidence="5 6">
    <name type="scientific">Streptomyces abyssalis</name>
    <dbReference type="NCBI Taxonomy" id="933944"/>
    <lineage>
        <taxon>Bacteria</taxon>
        <taxon>Bacillati</taxon>
        <taxon>Actinomycetota</taxon>
        <taxon>Actinomycetes</taxon>
        <taxon>Kitasatosporales</taxon>
        <taxon>Streptomycetaceae</taxon>
        <taxon>Streptomyces</taxon>
    </lineage>
</organism>
<dbReference type="Proteomes" id="UP000176087">
    <property type="component" value="Unassembled WGS sequence"/>
</dbReference>
<keyword evidence="3" id="KW-1133">Transmembrane helix</keyword>
<comment type="caution">
    <text evidence="5">The sequence shown here is derived from an EMBL/GenBank/DDBJ whole genome shotgun (WGS) entry which is preliminary data.</text>
</comment>